<evidence type="ECO:0000256" key="5">
    <source>
        <dbReference type="ARBA" id="ARBA00023139"/>
    </source>
</evidence>
<protein>
    <recommendedName>
        <fullName evidence="11">Lipoprotein LprP</fullName>
    </recommendedName>
</protein>
<dbReference type="Proteomes" id="UP000093757">
    <property type="component" value="Unassembled WGS sequence"/>
</dbReference>
<evidence type="ECO:0000256" key="3">
    <source>
        <dbReference type="ARBA" id="ARBA00022729"/>
    </source>
</evidence>
<feature type="region of interest" description="Disordered" evidence="7">
    <location>
        <begin position="187"/>
        <end position="222"/>
    </location>
</feature>
<feature type="chain" id="PRO_5038336630" description="Lipoprotein LprP" evidence="8">
    <location>
        <begin position="20"/>
        <end position="222"/>
    </location>
</feature>
<proteinExistence type="predicted"/>
<keyword evidence="5" id="KW-0564">Palmitate</keyword>
<evidence type="ECO:0008006" key="11">
    <source>
        <dbReference type="Google" id="ProtNLM"/>
    </source>
</evidence>
<comment type="caution">
    <text evidence="9">The sequence shown here is derived from an EMBL/GenBank/DDBJ whole genome shotgun (WGS) entry which is preliminary data.</text>
</comment>
<evidence type="ECO:0000256" key="6">
    <source>
        <dbReference type="ARBA" id="ARBA00023288"/>
    </source>
</evidence>
<keyword evidence="3 8" id="KW-0732">Signal</keyword>
<evidence type="ECO:0000256" key="2">
    <source>
        <dbReference type="ARBA" id="ARBA00022475"/>
    </source>
</evidence>
<dbReference type="PROSITE" id="PS51257">
    <property type="entry name" value="PROKAR_LIPOPROTEIN"/>
    <property type="match status" value="1"/>
</dbReference>
<keyword evidence="4" id="KW-0472">Membrane</keyword>
<dbReference type="Pfam" id="PF16708">
    <property type="entry name" value="LppA"/>
    <property type="match status" value="1"/>
</dbReference>
<sequence length="222" mass="23561">MRPVTRPAALLLGLALMLAGCLKPTTLNPNANPGRSELDRLQRMVNARPDLEAVERQLAELDTAIRAVIGKHSPQSRFSTMAATHLSNGCQDPFTRSIGRQVNSDMFFADPPPSATQWLQIATELAPAFTAAGFAPNNSAPGTPPLALGAANDSQIRDDGATVTLVNGIGSSPLNYSYDTGCHLPGGWRSAPPPPASRPSNDPDVHYPYLYGSPGGRKMDAY</sequence>
<dbReference type="RefSeq" id="WP_065132509.1">
    <property type="nucleotide sequence ID" value="NZ_MAEM01000077.1"/>
</dbReference>
<dbReference type="EMBL" id="MAEM01000077">
    <property type="protein sequence ID" value="OBS03394.1"/>
    <property type="molecule type" value="Genomic_DNA"/>
</dbReference>
<organism evidence="9 10">
    <name type="scientific">Mycobacterium gordonae</name>
    <dbReference type="NCBI Taxonomy" id="1778"/>
    <lineage>
        <taxon>Bacteria</taxon>
        <taxon>Bacillati</taxon>
        <taxon>Actinomycetota</taxon>
        <taxon>Actinomycetes</taxon>
        <taxon>Mycobacteriales</taxon>
        <taxon>Mycobacteriaceae</taxon>
        <taxon>Mycobacterium</taxon>
    </lineage>
</organism>
<comment type="subcellular location">
    <subcellularLocation>
        <location evidence="1">Cell membrane</location>
        <topology evidence="1">Lipid-anchor</topology>
    </subcellularLocation>
</comment>
<evidence type="ECO:0000256" key="1">
    <source>
        <dbReference type="ARBA" id="ARBA00004193"/>
    </source>
</evidence>
<dbReference type="InterPro" id="IPR032018">
    <property type="entry name" value="LppA/LppB/LprP"/>
</dbReference>
<feature type="signal peptide" evidence="8">
    <location>
        <begin position="1"/>
        <end position="19"/>
    </location>
</feature>
<dbReference type="OrthoDB" id="4717553at2"/>
<dbReference type="GO" id="GO:0005886">
    <property type="term" value="C:plasma membrane"/>
    <property type="evidence" value="ECO:0007669"/>
    <property type="project" value="UniProtKB-SubCell"/>
</dbReference>
<gene>
    <name evidence="9" type="ORF">A9W98_09860</name>
</gene>
<evidence type="ECO:0000313" key="9">
    <source>
        <dbReference type="EMBL" id="OBS03394.1"/>
    </source>
</evidence>
<keyword evidence="6" id="KW-0449">Lipoprotein</keyword>
<evidence type="ECO:0000256" key="8">
    <source>
        <dbReference type="SAM" id="SignalP"/>
    </source>
</evidence>
<evidence type="ECO:0000256" key="7">
    <source>
        <dbReference type="SAM" id="MobiDB-lite"/>
    </source>
</evidence>
<reference evidence="9 10" key="1">
    <citation type="submission" date="2016-06" db="EMBL/GenBank/DDBJ databases">
        <authorList>
            <person name="Kjaerup R.B."/>
            <person name="Dalgaard T.S."/>
            <person name="Juul-Madsen H.R."/>
        </authorList>
    </citation>
    <scope>NUCLEOTIDE SEQUENCE [LARGE SCALE GENOMIC DNA]</scope>
    <source>
        <strain evidence="9 10">1245752.6</strain>
    </source>
</reference>
<dbReference type="Gene3D" id="3.30.2030.20">
    <property type="match status" value="1"/>
</dbReference>
<dbReference type="AlphaFoldDB" id="A0A1A6BMF7"/>
<accession>A0A1A6BMF7</accession>
<evidence type="ECO:0000313" key="10">
    <source>
        <dbReference type="Proteomes" id="UP000093757"/>
    </source>
</evidence>
<evidence type="ECO:0000256" key="4">
    <source>
        <dbReference type="ARBA" id="ARBA00023136"/>
    </source>
</evidence>
<keyword evidence="2" id="KW-1003">Cell membrane</keyword>
<name>A0A1A6BMF7_MYCGO</name>